<dbReference type="PROSITE" id="PS50801">
    <property type="entry name" value="STAS"/>
    <property type="match status" value="1"/>
</dbReference>
<sequence>MTRGRSLRFDAVVEDPRDMGHLALYITMLTGALGRRPIHMHVDLARCPSVDAAGVDLLVELHRRLRDLGGRLTLLGPSTQIRHLVQLSGPDALPEMVGGGAPAPGEPSR</sequence>
<evidence type="ECO:0000313" key="2">
    <source>
        <dbReference type="EMBL" id="GAA1560361.1"/>
    </source>
</evidence>
<dbReference type="EMBL" id="BAAAQD010000029">
    <property type="protein sequence ID" value="GAA1560361.1"/>
    <property type="molecule type" value="Genomic_DNA"/>
</dbReference>
<dbReference type="RefSeq" id="WP_344511742.1">
    <property type="nucleotide sequence ID" value="NZ_BAAAQD010000029.1"/>
</dbReference>
<keyword evidence="3" id="KW-1185">Reference proteome</keyword>
<dbReference type="Proteomes" id="UP001501470">
    <property type="component" value="Unassembled WGS sequence"/>
</dbReference>
<protein>
    <recommendedName>
        <fullName evidence="1">STAS domain-containing protein</fullName>
    </recommendedName>
</protein>
<evidence type="ECO:0000259" key="1">
    <source>
        <dbReference type="PROSITE" id="PS50801"/>
    </source>
</evidence>
<dbReference type="Pfam" id="PF13466">
    <property type="entry name" value="STAS_2"/>
    <property type="match status" value="1"/>
</dbReference>
<organism evidence="2 3">
    <name type="scientific">Dactylosporangium maewongense</name>
    <dbReference type="NCBI Taxonomy" id="634393"/>
    <lineage>
        <taxon>Bacteria</taxon>
        <taxon>Bacillati</taxon>
        <taxon>Actinomycetota</taxon>
        <taxon>Actinomycetes</taxon>
        <taxon>Micromonosporales</taxon>
        <taxon>Micromonosporaceae</taxon>
        <taxon>Dactylosporangium</taxon>
    </lineage>
</organism>
<reference evidence="3" key="1">
    <citation type="journal article" date="2019" name="Int. J. Syst. Evol. Microbiol.">
        <title>The Global Catalogue of Microorganisms (GCM) 10K type strain sequencing project: providing services to taxonomists for standard genome sequencing and annotation.</title>
        <authorList>
            <consortium name="The Broad Institute Genomics Platform"/>
            <consortium name="The Broad Institute Genome Sequencing Center for Infectious Disease"/>
            <person name="Wu L."/>
            <person name="Ma J."/>
        </authorList>
    </citation>
    <scope>NUCLEOTIDE SEQUENCE [LARGE SCALE GENOMIC DNA]</scope>
    <source>
        <strain evidence="3">JCM 15933</strain>
    </source>
</reference>
<accession>A0ABP4NEX4</accession>
<proteinExistence type="predicted"/>
<name>A0ABP4NEX4_9ACTN</name>
<dbReference type="InterPro" id="IPR058548">
    <property type="entry name" value="MlaB-like_STAS"/>
</dbReference>
<dbReference type="InterPro" id="IPR036513">
    <property type="entry name" value="STAS_dom_sf"/>
</dbReference>
<dbReference type="Gene3D" id="3.30.750.24">
    <property type="entry name" value="STAS domain"/>
    <property type="match status" value="1"/>
</dbReference>
<comment type="caution">
    <text evidence="2">The sequence shown here is derived from an EMBL/GenBank/DDBJ whole genome shotgun (WGS) entry which is preliminary data.</text>
</comment>
<dbReference type="CDD" id="cd07043">
    <property type="entry name" value="STAS_anti-anti-sigma_factors"/>
    <property type="match status" value="1"/>
</dbReference>
<gene>
    <name evidence="2" type="ORF">GCM10009827_097010</name>
</gene>
<evidence type="ECO:0000313" key="3">
    <source>
        <dbReference type="Proteomes" id="UP001501470"/>
    </source>
</evidence>
<feature type="domain" description="STAS" evidence="1">
    <location>
        <begin position="42"/>
        <end position="89"/>
    </location>
</feature>
<dbReference type="SUPFAM" id="SSF52091">
    <property type="entry name" value="SpoIIaa-like"/>
    <property type="match status" value="1"/>
</dbReference>
<dbReference type="InterPro" id="IPR002645">
    <property type="entry name" value="STAS_dom"/>
</dbReference>